<keyword evidence="3" id="KW-1185">Reference proteome</keyword>
<comment type="caution">
    <text evidence="2">The sequence shown here is derived from an EMBL/GenBank/DDBJ whole genome shotgun (WGS) entry which is preliminary data.</text>
</comment>
<accession>A0ABQ9UA44</accession>
<protein>
    <submittedName>
        <fullName evidence="2">Uncharacterized protein</fullName>
    </submittedName>
</protein>
<gene>
    <name evidence="2" type="ORF">P7K49_027613</name>
</gene>
<feature type="compositionally biased region" description="Polar residues" evidence="1">
    <location>
        <begin position="1"/>
        <end position="20"/>
    </location>
</feature>
<proteinExistence type="predicted"/>
<organism evidence="2 3">
    <name type="scientific">Saguinus oedipus</name>
    <name type="common">Cotton-top tamarin</name>
    <name type="synonym">Oedipomidas oedipus</name>
    <dbReference type="NCBI Taxonomy" id="9490"/>
    <lineage>
        <taxon>Eukaryota</taxon>
        <taxon>Metazoa</taxon>
        <taxon>Chordata</taxon>
        <taxon>Craniata</taxon>
        <taxon>Vertebrata</taxon>
        <taxon>Euteleostomi</taxon>
        <taxon>Mammalia</taxon>
        <taxon>Eutheria</taxon>
        <taxon>Euarchontoglires</taxon>
        <taxon>Primates</taxon>
        <taxon>Haplorrhini</taxon>
        <taxon>Platyrrhini</taxon>
        <taxon>Cebidae</taxon>
        <taxon>Callitrichinae</taxon>
        <taxon>Saguinus</taxon>
    </lineage>
</organism>
<feature type="region of interest" description="Disordered" evidence="1">
    <location>
        <begin position="1"/>
        <end position="52"/>
    </location>
</feature>
<evidence type="ECO:0000256" key="1">
    <source>
        <dbReference type="SAM" id="MobiDB-lite"/>
    </source>
</evidence>
<sequence>MGDSIQDVSQQSNVKANPSPSIAPKEDEEIHCTQQQQRSKEPPMTANDWQSFNQYPEPQLELRTVASKSCLVVTLKYF</sequence>
<dbReference type="EMBL" id="JASSZA010000014">
    <property type="protein sequence ID" value="KAK2093875.1"/>
    <property type="molecule type" value="Genomic_DNA"/>
</dbReference>
<evidence type="ECO:0000313" key="3">
    <source>
        <dbReference type="Proteomes" id="UP001266305"/>
    </source>
</evidence>
<reference evidence="2 3" key="1">
    <citation type="submission" date="2023-05" db="EMBL/GenBank/DDBJ databases">
        <title>B98-5 Cell Line De Novo Hybrid Assembly: An Optical Mapping Approach.</title>
        <authorList>
            <person name="Kananen K."/>
            <person name="Auerbach J.A."/>
            <person name="Kautto E."/>
            <person name="Blachly J.S."/>
        </authorList>
    </citation>
    <scope>NUCLEOTIDE SEQUENCE [LARGE SCALE GENOMIC DNA]</scope>
    <source>
        <strain evidence="2">B95-8</strain>
        <tissue evidence="2">Cell line</tissue>
    </source>
</reference>
<dbReference type="Proteomes" id="UP001266305">
    <property type="component" value="Unassembled WGS sequence"/>
</dbReference>
<evidence type="ECO:0000313" key="2">
    <source>
        <dbReference type="EMBL" id="KAK2093875.1"/>
    </source>
</evidence>
<name>A0ABQ9UA44_SAGOE</name>